<dbReference type="EMBL" id="JARJLG010000048">
    <property type="protein sequence ID" value="KAJ7760656.1"/>
    <property type="molecule type" value="Genomic_DNA"/>
</dbReference>
<name>A0AAD7JEA8_9AGAR</name>
<comment type="pathway">
    <text evidence="2">Secondary metabolite biosynthesis.</text>
</comment>
<keyword evidence="11" id="KW-1133">Transmembrane helix</keyword>
<dbReference type="InterPro" id="IPR050364">
    <property type="entry name" value="Cytochrome_P450_fung"/>
</dbReference>
<accession>A0AAD7JEA8</accession>
<organism evidence="12 13">
    <name type="scientific">Mycena maculata</name>
    <dbReference type="NCBI Taxonomy" id="230809"/>
    <lineage>
        <taxon>Eukaryota</taxon>
        <taxon>Fungi</taxon>
        <taxon>Dikarya</taxon>
        <taxon>Basidiomycota</taxon>
        <taxon>Agaricomycotina</taxon>
        <taxon>Agaricomycetes</taxon>
        <taxon>Agaricomycetidae</taxon>
        <taxon>Agaricales</taxon>
        <taxon>Marasmiineae</taxon>
        <taxon>Mycenaceae</taxon>
        <taxon>Mycena</taxon>
    </lineage>
</organism>
<dbReference type="AlphaFoldDB" id="A0AAD7JEA8"/>
<dbReference type="GO" id="GO:0020037">
    <property type="term" value="F:heme binding"/>
    <property type="evidence" value="ECO:0007669"/>
    <property type="project" value="InterPro"/>
</dbReference>
<dbReference type="InterPro" id="IPR002401">
    <property type="entry name" value="Cyt_P450_E_grp-I"/>
</dbReference>
<comment type="cofactor">
    <cofactor evidence="1 9">
        <name>heme</name>
        <dbReference type="ChEBI" id="CHEBI:30413"/>
    </cofactor>
</comment>
<keyword evidence="11" id="KW-0472">Membrane</keyword>
<evidence type="ECO:0000313" key="13">
    <source>
        <dbReference type="Proteomes" id="UP001215280"/>
    </source>
</evidence>
<dbReference type="PRINTS" id="PR00385">
    <property type="entry name" value="P450"/>
</dbReference>
<evidence type="ECO:0000256" key="10">
    <source>
        <dbReference type="RuleBase" id="RU000461"/>
    </source>
</evidence>
<evidence type="ECO:0000256" key="5">
    <source>
        <dbReference type="ARBA" id="ARBA00022723"/>
    </source>
</evidence>
<keyword evidence="6 10" id="KW-0560">Oxidoreductase</keyword>
<reference evidence="12" key="1">
    <citation type="submission" date="2023-03" db="EMBL/GenBank/DDBJ databases">
        <title>Massive genome expansion in bonnet fungi (Mycena s.s.) driven by repeated elements and novel gene families across ecological guilds.</title>
        <authorList>
            <consortium name="Lawrence Berkeley National Laboratory"/>
            <person name="Harder C.B."/>
            <person name="Miyauchi S."/>
            <person name="Viragh M."/>
            <person name="Kuo A."/>
            <person name="Thoen E."/>
            <person name="Andreopoulos B."/>
            <person name="Lu D."/>
            <person name="Skrede I."/>
            <person name="Drula E."/>
            <person name="Henrissat B."/>
            <person name="Morin E."/>
            <person name="Kohler A."/>
            <person name="Barry K."/>
            <person name="LaButti K."/>
            <person name="Morin E."/>
            <person name="Salamov A."/>
            <person name="Lipzen A."/>
            <person name="Mereny Z."/>
            <person name="Hegedus B."/>
            <person name="Baldrian P."/>
            <person name="Stursova M."/>
            <person name="Weitz H."/>
            <person name="Taylor A."/>
            <person name="Grigoriev I.V."/>
            <person name="Nagy L.G."/>
            <person name="Martin F."/>
            <person name="Kauserud H."/>
        </authorList>
    </citation>
    <scope>NUCLEOTIDE SEQUENCE</scope>
    <source>
        <strain evidence="12">CBHHK188m</strain>
    </source>
</reference>
<feature type="binding site" description="axial binding residue" evidence="9">
    <location>
        <position position="453"/>
    </location>
    <ligand>
        <name>heme</name>
        <dbReference type="ChEBI" id="CHEBI:30413"/>
    </ligand>
    <ligandPart>
        <name>Fe</name>
        <dbReference type="ChEBI" id="CHEBI:18248"/>
    </ligandPart>
</feature>
<evidence type="ECO:0000256" key="9">
    <source>
        <dbReference type="PIRSR" id="PIRSR602401-1"/>
    </source>
</evidence>
<evidence type="ECO:0000256" key="11">
    <source>
        <dbReference type="SAM" id="Phobius"/>
    </source>
</evidence>
<dbReference type="CDD" id="cd11065">
    <property type="entry name" value="CYP64-like"/>
    <property type="match status" value="1"/>
</dbReference>
<dbReference type="InterPro" id="IPR001128">
    <property type="entry name" value="Cyt_P450"/>
</dbReference>
<keyword evidence="13" id="KW-1185">Reference proteome</keyword>
<keyword evidence="7 9" id="KW-0408">Iron</keyword>
<dbReference type="GO" id="GO:0004497">
    <property type="term" value="F:monooxygenase activity"/>
    <property type="evidence" value="ECO:0007669"/>
    <property type="project" value="UniProtKB-KW"/>
</dbReference>
<evidence type="ECO:0000256" key="8">
    <source>
        <dbReference type="ARBA" id="ARBA00023033"/>
    </source>
</evidence>
<dbReference type="PANTHER" id="PTHR46300:SF4">
    <property type="entry name" value="CYTOCHROME P450 98A3"/>
    <property type="match status" value="1"/>
</dbReference>
<dbReference type="Gene3D" id="1.10.630.10">
    <property type="entry name" value="Cytochrome P450"/>
    <property type="match status" value="1"/>
</dbReference>
<evidence type="ECO:0000256" key="3">
    <source>
        <dbReference type="ARBA" id="ARBA00010617"/>
    </source>
</evidence>
<dbReference type="InterPro" id="IPR036396">
    <property type="entry name" value="Cyt_P450_sf"/>
</dbReference>
<dbReference type="PANTHER" id="PTHR46300">
    <property type="entry name" value="P450, PUTATIVE (EUROFUNG)-RELATED-RELATED"/>
    <property type="match status" value="1"/>
</dbReference>
<proteinExistence type="inferred from homology"/>
<feature type="transmembrane region" description="Helical" evidence="11">
    <location>
        <begin position="6"/>
        <end position="24"/>
    </location>
</feature>
<gene>
    <name evidence="12" type="ORF">DFH07DRAFT_903363</name>
</gene>
<dbReference type="GO" id="GO:0016705">
    <property type="term" value="F:oxidoreductase activity, acting on paired donors, with incorporation or reduction of molecular oxygen"/>
    <property type="evidence" value="ECO:0007669"/>
    <property type="project" value="InterPro"/>
</dbReference>
<keyword evidence="8 10" id="KW-0503">Monooxygenase</keyword>
<dbReference type="PRINTS" id="PR00463">
    <property type="entry name" value="EP450I"/>
</dbReference>
<dbReference type="Proteomes" id="UP001215280">
    <property type="component" value="Unassembled WGS sequence"/>
</dbReference>
<evidence type="ECO:0000256" key="2">
    <source>
        <dbReference type="ARBA" id="ARBA00005179"/>
    </source>
</evidence>
<sequence>MKDTSSLANTLGLAALCILTFPLLKKLYENIWRPKLPPGPPRSFFRDNRPDVPSAYFWKTFRSWSMQYGPVVSFYLGSTPVIVLGTSEAAHDLLEKRGDIYSGRPRIIVGQEIYSGGMRGTGMSYGPRYRRWKSLMQAGLNPTAVVNYRPIQSIESSILLRDILNSNGPLQYKDHIRRFVASIMFCVAYGRRIKALADDLVVRNMKTEELSTLVSRQPFLRSLGFKSSASVPGKFIVDSWPVLLYLPRFLQWFRWEPEKMRQLDAEQYMAAMNDVKRQLADNSAQPSMAAYSLTKLAEFGLSDVEAAYALSSPWSAGVGTTIASIEVFILAMLLFPLVQKKAQEEIDSVVGQSRLPGFQDYGSLPYIQALIKEVTRWRCIAPMGLPHATTADDMHEGMFIPKGSTVYANIYAMTTDPEIFADPDEFRPERFLDTSNPGLINYSIPFGFGRRLCPGKHVAQQTLFITTVRILWAFNIIPSLDEMGNQIIPSAEDFTSGLTTRPTPFPCRFEPRQGSTVEVVHNEAERADAETSAWE</sequence>
<evidence type="ECO:0000256" key="1">
    <source>
        <dbReference type="ARBA" id="ARBA00001971"/>
    </source>
</evidence>
<dbReference type="GO" id="GO:0005506">
    <property type="term" value="F:iron ion binding"/>
    <property type="evidence" value="ECO:0007669"/>
    <property type="project" value="InterPro"/>
</dbReference>
<evidence type="ECO:0000256" key="7">
    <source>
        <dbReference type="ARBA" id="ARBA00023004"/>
    </source>
</evidence>
<keyword evidence="11" id="KW-0812">Transmembrane</keyword>
<dbReference type="InterPro" id="IPR017972">
    <property type="entry name" value="Cyt_P450_CS"/>
</dbReference>
<keyword evidence="5 9" id="KW-0479">Metal-binding</keyword>
<evidence type="ECO:0000256" key="6">
    <source>
        <dbReference type="ARBA" id="ARBA00023002"/>
    </source>
</evidence>
<dbReference type="SUPFAM" id="SSF48264">
    <property type="entry name" value="Cytochrome P450"/>
    <property type="match status" value="1"/>
</dbReference>
<comment type="caution">
    <text evidence="12">The sequence shown here is derived from an EMBL/GenBank/DDBJ whole genome shotgun (WGS) entry which is preliminary data.</text>
</comment>
<dbReference type="PROSITE" id="PS00086">
    <property type="entry name" value="CYTOCHROME_P450"/>
    <property type="match status" value="1"/>
</dbReference>
<evidence type="ECO:0000313" key="12">
    <source>
        <dbReference type="EMBL" id="KAJ7760656.1"/>
    </source>
</evidence>
<comment type="similarity">
    <text evidence="3 10">Belongs to the cytochrome P450 family.</text>
</comment>
<protein>
    <submittedName>
        <fullName evidence="12">Cytochrome P450</fullName>
    </submittedName>
</protein>
<evidence type="ECO:0000256" key="4">
    <source>
        <dbReference type="ARBA" id="ARBA00022617"/>
    </source>
</evidence>
<dbReference type="Pfam" id="PF00067">
    <property type="entry name" value="p450"/>
    <property type="match status" value="1"/>
</dbReference>
<keyword evidence="4 9" id="KW-0349">Heme</keyword>